<dbReference type="AlphaFoldDB" id="A0A9P6WZL2"/>
<gene>
    <name evidence="2" type="ORF">G6F51_014214</name>
    <name evidence="1" type="ORF">G6F64_011489</name>
</gene>
<name>A0A9P6WZL2_RHIOR</name>
<dbReference type="Proteomes" id="UP000716291">
    <property type="component" value="Unassembled WGS sequence"/>
</dbReference>
<dbReference type="OrthoDB" id="10274026at2759"/>
<organism evidence="1 3">
    <name type="scientific">Rhizopus oryzae</name>
    <name type="common">Mucormycosis agent</name>
    <name type="synonym">Rhizopus arrhizus var. delemar</name>
    <dbReference type="NCBI Taxonomy" id="64495"/>
    <lineage>
        <taxon>Eukaryota</taxon>
        <taxon>Fungi</taxon>
        <taxon>Fungi incertae sedis</taxon>
        <taxon>Mucoromycota</taxon>
        <taxon>Mucoromycotina</taxon>
        <taxon>Mucoromycetes</taxon>
        <taxon>Mucorales</taxon>
        <taxon>Mucorineae</taxon>
        <taxon>Rhizopodaceae</taxon>
        <taxon>Rhizopus</taxon>
    </lineage>
</organism>
<sequence length="69" mass="8394">MVKQTATQRIREEQELPLEITSSLDEITKRQHQDNFKRYKRETNKYHHEEWTVAEEINKSPTKTQTVYC</sequence>
<reference evidence="1" key="1">
    <citation type="journal article" date="2020" name="Microb. Genom.">
        <title>Genetic diversity of clinical and environmental Mucorales isolates obtained from an investigation of mucormycosis cases among solid organ transplant recipients.</title>
        <authorList>
            <person name="Nguyen M.H."/>
            <person name="Kaul D."/>
            <person name="Muto C."/>
            <person name="Cheng S.J."/>
            <person name="Richter R.A."/>
            <person name="Bruno V.M."/>
            <person name="Liu G."/>
            <person name="Beyhan S."/>
            <person name="Sundermann A.J."/>
            <person name="Mounaud S."/>
            <person name="Pasculle A.W."/>
            <person name="Nierman W.C."/>
            <person name="Driscoll E."/>
            <person name="Cumbie R."/>
            <person name="Clancy C.J."/>
            <person name="Dupont C.L."/>
        </authorList>
    </citation>
    <scope>NUCLEOTIDE SEQUENCE</scope>
    <source>
        <strain evidence="1">GL11</strain>
        <strain evidence="2">GL16</strain>
    </source>
</reference>
<dbReference type="EMBL" id="JAANQT010002823">
    <property type="protein sequence ID" value="KAG1301788.1"/>
    <property type="molecule type" value="Genomic_DNA"/>
</dbReference>
<evidence type="ECO:0000313" key="1">
    <source>
        <dbReference type="EMBL" id="KAG1301788.1"/>
    </source>
</evidence>
<proteinExistence type="predicted"/>
<dbReference type="Proteomes" id="UP000717996">
    <property type="component" value="Unassembled WGS sequence"/>
</dbReference>
<accession>A0A9P6WZL2</accession>
<evidence type="ECO:0000313" key="2">
    <source>
        <dbReference type="EMBL" id="KAG1529235.1"/>
    </source>
</evidence>
<dbReference type="EMBL" id="JAANIT010008473">
    <property type="protein sequence ID" value="KAG1529235.1"/>
    <property type="molecule type" value="Genomic_DNA"/>
</dbReference>
<evidence type="ECO:0000313" key="3">
    <source>
        <dbReference type="Proteomes" id="UP000716291"/>
    </source>
</evidence>
<protein>
    <submittedName>
        <fullName evidence="1">Uncharacterized protein</fullName>
    </submittedName>
</protein>
<keyword evidence="3" id="KW-1185">Reference proteome</keyword>
<comment type="caution">
    <text evidence="1">The sequence shown here is derived from an EMBL/GenBank/DDBJ whole genome shotgun (WGS) entry which is preliminary data.</text>
</comment>